<dbReference type="EMBL" id="CP001287">
    <property type="protein sequence ID" value="ACK66127.1"/>
    <property type="molecule type" value="Genomic_DNA"/>
</dbReference>
<dbReference type="AlphaFoldDB" id="B7JZY0"/>
<keyword evidence="1" id="KW-0472">Membrane</keyword>
<evidence type="ECO:0000256" key="1">
    <source>
        <dbReference type="SAM" id="Phobius"/>
    </source>
</evidence>
<dbReference type="Pfam" id="PF04955">
    <property type="entry name" value="HupE_UreJ"/>
    <property type="match status" value="1"/>
</dbReference>
<accession>B7JZY0</accession>
<evidence type="ECO:0000313" key="2">
    <source>
        <dbReference type="EMBL" id="ACK66127.1"/>
    </source>
</evidence>
<dbReference type="RefSeq" id="WP_012595395.1">
    <property type="nucleotide sequence ID" value="NC_011726.1"/>
</dbReference>
<feature type="transmembrane region" description="Helical" evidence="1">
    <location>
        <begin position="80"/>
        <end position="98"/>
    </location>
</feature>
<dbReference type="PIRSF" id="PIRSF016919">
    <property type="entry name" value="HupE_UreJ"/>
    <property type="match status" value="1"/>
</dbReference>
<evidence type="ECO:0000313" key="3">
    <source>
        <dbReference type="Proteomes" id="UP000008204"/>
    </source>
</evidence>
<dbReference type="STRING" id="41431.PCC8801_2095"/>
<name>B7JZY0_RIPO1</name>
<dbReference type="Proteomes" id="UP000008204">
    <property type="component" value="Chromosome"/>
</dbReference>
<dbReference type="HOGENOM" id="CLU_088877_1_0_3"/>
<dbReference type="InterPro" id="IPR007038">
    <property type="entry name" value="HupE_UreJ"/>
</dbReference>
<proteinExistence type="predicted"/>
<dbReference type="OrthoDB" id="9808192at2"/>
<dbReference type="eggNOG" id="COG2370">
    <property type="taxonomic scope" value="Bacteria"/>
</dbReference>
<reference evidence="3" key="1">
    <citation type="journal article" date="2011" name="MBio">
        <title>Novel metabolic attributes of the genus Cyanothece, comprising a group of unicellular nitrogen-fixing Cyanobacteria.</title>
        <authorList>
            <person name="Bandyopadhyay A."/>
            <person name="Elvitigala T."/>
            <person name="Welsh E."/>
            <person name="Stockel J."/>
            <person name="Liberton M."/>
            <person name="Min H."/>
            <person name="Sherman L.A."/>
            <person name="Pakrasi H.B."/>
        </authorList>
    </citation>
    <scope>NUCLEOTIDE SEQUENCE [LARGE SCALE GENOMIC DNA]</scope>
    <source>
        <strain evidence="3">PCC 8801</strain>
    </source>
</reference>
<feature type="transmembrane region" description="Helical" evidence="1">
    <location>
        <begin position="130"/>
        <end position="152"/>
    </location>
</feature>
<feature type="transmembrane region" description="Helical" evidence="1">
    <location>
        <begin position="104"/>
        <end position="123"/>
    </location>
</feature>
<keyword evidence="1" id="KW-1133">Transmembrane helix</keyword>
<sequence>MKLSLIKNQGWVATGTLISLASLLLFIQPATAHHPFGGTTPVNLIEGFLSGLGHPIIGLDHFAFVVAAGLLGARLKQGWLIPLAFVLATMLGTGVHLQQINLPFPELIIALSVLIFGAGLVVSNNSLMTAHFLTITALILGFIAGIFHGYVYGETIIGSEMTPLVAYLMGFSLIQLIISLGMLQLGKVVVKREENQGLLLFKMIGFTISAFGLVLLSSAMI</sequence>
<feature type="transmembrane region" description="Helical" evidence="1">
    <location>
        <begin position="56"/>
        <end position="73"/>
    </location>
</feature>
<dbReference type="KEGG" id="cyp:PCC8801_2095"/>
<keyword evidence="1" id="KW-0812">Transmembrane</keyword>
<protein>
    <submittedName>
        <fullName evidence="2">HupE/UreJ protein</fullName>
    </submittedName>
</protein>
<keyword evidence="3" id="KW-1185">Reference proteome</keyword>
<gene>
    <name evidence="2" type="ordered locus">PCC8801_2095</name>
</gene>
<feature type="transmembrane region" description="Helical" evidence="1">
    <location>
        <begin position="164"/>
        <end position="186"/>
    </location>
</feature>
<feature type="transmembrane region" description="Helical" evidence="1">
    <location>
        <begin position="198"/>
        <end position="220"/>
    </location>
</feature>
<organism evidence="2 3">
    <name type="scientific">Rippkaea orientalis (strain PCC 8801 / RF-1)</name>
    <name type="common">Cyanothece sp. (strain PCC 8801)</name>
    <dbReference type="NCBI Taxonomy" id="41431"/>
    <lineage>
        <taxon>Bacteria</taxon>
        <taxon>Bacillati</taxon>
        <taxon>Cyanobacteriota</taxon>
        <taxon>Cyanophyceae</taxon>
        <taxon>Oscillatoriophycideae</taxon>
        <taxon>Chroococcales</taxon>
        <taxon>Aphanothecaceae</taxon>
        <taxon>Rippkaea</taxon>
        <taxon>Rippkaea orientalis</taxon>
    </lineage>
</organism>